<keyword evidence="8" id="KW-1185">Reference proteome</keyword>
<dbReference type="GO" id="GO:0051536">
    <property type="term" value="F:iron-sulfur cluster binding"/>
    <property type="evidence" value="ECO:0007669"/>
    <property type="project" value="UniProtKB-KW"/>
</dbReference>
<dbReference type="EMBL" id="PXOQ01000007">
    <property type="protein sequence ID" value="PSG90605.1"/>
    <property type="molecule type" value="Genomic_DNA"/>
</dbReference>
<feature type="domain" description="Radical SAM core" evidence="6">
    <location>
        <begin position="193"/>
        <end position="409"/>
    </location>
</feature>
<dbReference type="InterPro" id="IPR006638">
    <property type="entry name" value="Elp3/MiaA/NifB-like_rSAM"/>
</dbReference>
<evidence type="ECO:0000259" key="6">
    <source>
        <dbReference type="PROSITE" id="PS51918"/>
    </source>
</evidence>
<dbReference type="SMART" id="SM00729">
    <property type="entry name" value="Elp3"/>
    <property type="match status" value="1"/>
</dbReference>
<accession>A0A2T1NDT1</accession>
<dbReference type="SUPFAM" id="SSF102114">
    <property type="entry name" value="Radical SAM enzymes"/>
    <property type="match status" value="1"/>
</dbReference>
<dbReference type="GO" id="GO:0003824">
    <property type="term" value="F:catalytic activity"/>
    <property type="evidence" value="ECO:0007669"/>
    <property type="project" value="InterPro"/>
</dbReference>
<dbReference type="SFLD" id="SFLDS00029">
    <property type="entry name" value="Radical_SAM"/>
    <property type="match status" value="1"/>
</dbReference>
<evidence type="ECO:0000313" key="8">
    <source>
        <dbReference type="Proteomes" id="UP000238426"/>
    </source>
</evidence>
<dbReference type="Gene3D" id="3.20.20.70">
    <property type="entry name" value="Aldolase class I"/>
    <property type="match status" value="1"/>
</dbReference>
<sequence>MHQSKRILFLNPPGQKIYIRDYYCSKVSKAYYLPQPVDLLMQTSFFNAPEYNLLVIDCIAEKLSVEKSLERIINFKPDYIIGLMGSVSLTEDVSFYKLVKKQLKHAVIACSGDALLDKYDKKLADNLWLDAIITNFYKDGFKQFIEKSTAIEGLVYRDRFNKTITHQSKRSKPLDVKPPKQNLFKGNYRMPFANAFPMATVLTNYACPYPCTFCIMSTLPYATRTSHSIIEELKTLKAQGYKFIYFSDQTFFQSKAITNDVLNWMIKSNYGLTWMCFSRVDVLKEKELLLMKKAGCSLIMFGVEWAEDNMLVHYKKNYTTQHVIDTFALSKKIGIKRLGTFLIGVPGQSKASILNTIAFAKKIDADYASFNVAVPRSNTSFREEALNKGLIDDALQVMDQSGNQVTMGTGVLSREELQHLKNNAYISFYLRPKYLWNRIKSLNNWMEFKIHVKEGFYMFKSFLN</sequence>
<keyword evidence="2" id="KW-0949">S-adenosyl-L-methionine</keyword>
<proteinExistence type="predicted"/>
<dbReference type="AlphaFoldDB" id="A0A2T1NDT1"/>
<evidence type="ECO:0000256" key="2">
    <source>
        <dbReference type="ARBA" id="ARBA00022691"/>
    </source>
</evidence>
<comment type="caution">
    <text evidence="7">The sequence shown here is derived from an EMBL/GenBank/DDBJ whole genome shotgun (WGS) entry which is preliminary data.</text>
</comment>
<dbReference type="PANTHER" id="PTHR43409:SF16">
    <property type="entry name" value="SLR0320 PROTEIN"/>
    <property type="match status" value="1"/>
</dbReference>
<evidence type="ECO:0000256" key="5">
    <source>
        <dbReference type="ARBA" id="ARBA00023014"/>
    </source>
</evidence>
<evidence type="ECO:0000313" key="7">
    <source>
        <dbReference type="EMBL" id="PSG90605.1"/>
    </source>
</evidence>
<protein>
    <recommendedName>
        <fullName evidence="6">Radical SAM core domain-containing protein</fullName>
    </recommendedName>
</protein>
<organism evidence="7 8">
    <name type="scientific">Aurantibacter aestuarii</name>
    <dbReference type="NCBI Taxonomy" id="1266046"/>
    <lineage>
        <taxon>Bacteria</taxon>
        <taxon>Pseudomonadati</taxon>
        <taxon>Bacteroidota</taxon>
        <taxon>Flavobacteriia</taxon>
        <taxon>Flavobacteriales</taxon>
        <taxon>Flavobacteriaceae</taxon>
        <taxon>Aurantibacter</taxon>
    </lineage>
</organism>
<keyword evidence="3" id="KW-0479">Metal-binding</keyword>
<dbReference type="PANTHER" id="PTHR43409">
    <property type="entry name" value="ANAEROBIC MAGNESIUM-PROTOPORPHYRIN IX MONOMETHYL ESTER CYCLASE-RELATED"/>
    <property type="match status" value="1"/>
</dbReference>
<dbReference type="GO" id="GO:0046872">
    <property type="term" value="F:metal ion binding"/>
    <property type="evidence" value="ECO:0007669"/>
    <property type="project" value="UniProtKB-KW"/>
</dbReference>
<keyword evidence="5" id="KW-0411">Iron-sulfur</keyword>
<keyword evidence="4" id="KW-0408">Iron</keyword>
<dbReference type="RefSeq" id="WP_106462745.1">
    <property type="nucleotide sequence ID" value="NZ_PXOQ01000007.1"/>
</dbReference>
<dbReference type="InterPro" id="IPR013785">
    <property type="entry name" value="Aldolase_TIM"/>
</dbReference>
<dbReference type="InterPro" id="IPR051198">
    <property type="entry name" value="BchE-like"/>
</dbReference>
<name>A0A2T1NDT1_9FLAO</name>
<dbReference type="GO" id="GO:0005829">
    <property type="term" value="C:cytosol"/>
    <property type="evidence" value="ECO:0007669"/>
    <property type="project" value="TreeGrafter"/>
</dbReference>
<evidence type="ECO:0000256" key="1">
    <source>
        <dbReference type="ARBA" id="ARBA00001966"/>
    </source>
</evidence>
<evidence type="ECO:0000256" key="3">
    <source>
        <dbReference type="ARBA" id="ARBA00022723"/>
    </source>
</evidence>
<dbReference type="InterPro" id="IPR058240">
    <property type="entry name" value="rSAM_sf"/>
</dbReference>
<dbReference type="Proteomes" id="UP000238426">
    <property type="component" value="Unassembled WGS sequence"/>
</dbReference>
<dbReference type="InterPro" id="IPR007197">
    <property type="entry name" value="rSAM"/>
</dbReference>
<dbReference type="PROSITE" id="PS51918">
    <property type="entry name" value="RADICAL_SAM"/>
    <property type="match status" value="1"/>
</dbReference>
<evidence type="ECO:0000256" key="4">
    <source>
        <dbReference type="ARBA" id="ARBA00023004"/>
    </source>
</evidence>
<gene>
    <name evidence="7" type="ORF">C7H52_04800</name>
</gene>
<comment type="cofactor">
    <cofactor evidence="1">
        <name>[4Fe-4S] cluster</name>
        <dbReference type="ChEBI" id="CHEBI:49883"/>
    </cofactor>
</comment>
<dbReference type="SFLD" id="SFLDG01082">
    <property type="entry name" value="B12-binding_domain_containing"/>
    <property type="match status" value="1"/>
</dbReference>
<dbReference type="Pfam" id="PF04055">
    <property type="entry name" value="Radical_SAM"/>
    <property type="match status" value="1"/>
</dbReference>
<reference evidence="7 8" key="1">
    <citation type="submission" date="2018-03" db="EMBL/GenBank/DDBJ databases">
        <title>Mesoflavibacter sp. HG37 and Mesoflavibacter sp. HG96 sp.nov., two marine bacteria isolated from seawater of Western Pacific Ocean.</title>
        <authorList>
            <person name="Cheng H."/>
            <person name="Wu Y.-H."/>
            <person name="Guo L.-L."/>
            <person name="Xu X.-W."/>
        </authorList>
    </citation>
    <scope>NUCLEOTIDE SEQUENCE [LARGE SCALE GENOMIC DNA]</scope>
    <source>
        <strain evidence="7 8">KCTC 32269</strain>
    </source>
</reference>